<feature type="region of interest" description="Disordered" evidence="5">
    <location>
        <begin position="147"/>
        <end position="193"/>
    </location>
</feature>
<organism evidence="6 7">
    <name type="scientific">Rasiella rasia</name>
    <dbReference type="NCBI Taxonomy" id="2744027"/>
    <lineage>
        <taxon>Bacteria</taxon>
        <taxon>Pseudomonadati</taxon>
        <taxon>Bacteroidota</taxon>
        <taxon>Flavobacteriia</taxon>
        <taxon>Flavobacteriales</taxon>
        <taxon>Flavobacteriaceae</taxon>
        <taxon>Rasiella</taxon>
    </lineage>
</organism>
<reference evidence="6 7" key="1">
    <citation type="submission" date="2020-02" db="EMBL/GenBank/DDBJ databases">
        <title>Complete genome sequence of Flavobacteriaceae bacterium.</title>
        <authorList>
            <person name="Kim S.-J."/>
            <person name="Kim Y.-S."/>
            <person name="Kim K.-H."/>
        </authorList>
    </citation>
    <scope>NUCLEOTIDE SEQUENCE [LARGE SCALE GENOMIC DNA]</scope>
    <source>
        <strain evidence="6 7">RR4-40</strain>
    </source>
</reference>
<accession>A0A6G6GLQ3</accession>
<dbReference type="HAMAP" id="MF_00385">
    <property type="entry name" value="Ribosomal_bS16"/>
    <property type="match status" value="1"/>
</dbReference>
<dbReference type="PANTHER" id="PTHR12919">
    <property type="entry name" value="30S RIBOSOMAL PROTEIN S16"/>
    <property type="match status" value="1"/>
</dbReference>
<dbReference type="KEGG" id="mgel:G5B37_07875"/>
<evidence type="ECO:0000256" key="1">
    <source>
        <dbReference type="ARBA" id="ARBA00022980"/>
    </source>
</evidence>
<evidence type="ECO:0000313" key="6">
    <source>
        <dbReference type="EMBL" id="QIE59482.1"/>
    </source>
</evidence>
<dbReference type="AlphaFoldDB" id="A0A6G6GLQ3"/>
<dbReference type="Proteomes" id="UP000505306">
    <property type="component" value="Chromosome"/>
</dbReference>
<dbReference type="InterPro" id="IPR000307">
    <property type="entry name" value="Ribosomal_bS16"/>
</dbReference>
<dbReference type="SUPFAM" id="SSF54565">
    <property type="entry name" value="Ribosomal protein S16"/>
    <property type="match status" value="1"/>
</dbReference>
<comment type="similarity">
    <text evidence="3">Belongs to the bacterial ribosomal protein bS16 family.</text>
</comment>
<dbReference type="PANTHER" id="PTHR12919:SF20">
    <property type="entry name" value="SMALL RIBOSOMAL SUBUNIT PROTEIN BS16M"/>
    <property type="match status" value="1"/>
</dbReference>
<evidence type="ECO:0000256" key="2">
    <source>
        <dbReference type="ARBA" id="ARBA00023274"/>
    </source>
</evidence>
<evidence type="ECO:0000256" key="3">
    <source>
        <dbReference type="HAMAP-Rule" id="MF_00385"/>
    </source>
</evidence>
<dbReference type="InterPro" id="IPR023803">
    <property type="entry name" value="Ribosomal_bS16_dom_sf"/>
</dbReference>
<feature type="coiled-coil region" evidence="4">
    <location>
        <begin position="118"/>
        <end position="145"/>
    </location>
</feature>
<dbReference type="NCBIfam" id="TIGR00002">
    <property type="entry name" value="S16"/>
    <property type="match status" value="1"/>
</dbReference>
<dbReference type="GO" id="GO:0015935">
    <property type="term" value="C:small ribosomal subunit"/>
    <property type="evidence" value="ECO:0007669"/>
    <property type="project" value="TreeGrafter"/>
</dbReference>
<dbReference type="GO" id="GO:0005737">
    <property type="term" value="C:cytoplasm"/>
    <property type="evidence" value="ECO:0007669"/>
    <property type="project" value="UniProtKB-ARBA"/>
</dbReference>
<evidence type="ECO:0000313" key="7">
    <source>
        <dbReference type="Proteomes" id="UP000505306"/>
    </source>
</evidence>
<keyword evidence="7" id="KW-1185">Reference proteome</keyword>
<sequence length="193" mass="20859">MPVKIRLQRHGKKGKPFYWIVAADARAKRDGKYLEKLGVYNPNVNPAHIELDIDGSVQWLQNGAQPTDTARAILSYKGVMLKKHLAGGVAKGAITEEQAEEKFNAWLEDKGKAVDAKKGKLSEAKEKAKAEALAAEKAVNEARIAEAAPVEEVAEEEVTPEVAEGTDATEEVEATEQVADEAPATAEAAKEEE</sequence>
<dbReference type="NCBIfam" id="NF011094">
    <property type="entry name" value="PRK14521.1"/>
    <property type="match status" value="1"/>
</dbReference>
<dbReference type="EMBL" id="CP049057">
    <property type="protein sequence ID" value="QIE59482.1"/>
    <property type="molecule type" value="Genomic_DNA"/>
</dbReference>
<keyword evidence="2 3" id="KW-0687">Ribonucleoprotein</keyword>
<protein>
    <recommendedName>
        <fullName evidence="3">Small ribosomal subunit protein bS16</fullName>
    </recommendedName>
</protein>
<evidence type="ECO:0000256" key="5">
    <source>
        <dbReference type="SAM" id="MobiDB-lite"/>
    </source>
</evidence>
<proteinExistence type="inferred from homology"/>
<evidence type="ECO:0000256" key="4">
    <source>
        <dbReference type="SAM" id="Coils"/>
    </source>
</evidence>
<dbReference type="GO" id="GO:0006412">
    <property type="term" value="P:translation"/>
    <property type="evidence" value="ECO:0007669"/>
    <property type="project" value="UniProtKB-UniRule"/>
</dbReference>
<dbReference type="Pfam" id="PF00886">
    <property type="entry name" value="Ribosomal_S16"/>
    <property type="match status" value="1"/>
</dbReference>
<name>A0A6G6GLQ3_9FLAO</name>
<dbReference type="RefSeq" id="WP_164679497.1">
    <property type="nucleotide sequence ID" value="NZ_CP049057.1"/>
</dbReference>
<feature type="compositionally biased region" description="Low complexity" evidence="5">
    <location>
        <begin position="175"/>
        <end position="187"/>
    </location>
</feature>
<keyword evidence="4" id="KW-0175">Coiled coil</keyword>
<keyword evidence="1 3" id="KW-0689">Ribosomal protein</keyword>
<dbReference type="GO" id="GO:0003735">
    <property type="term" value="F:structural constituent of ribosome"/>
    <property type="evidence" value="ECO:0007669"/>
    <property type="project" value="InterPro"/>
</dbReference>
<dbReference type="Gene3D" id="3.30.1320.10">
    <property type="match status" value="1"/>
</dbReference>
<gene>
    <name evidence="3" type="primary">rpsP</name>
    <name evidence="6" type="ORF">G5B37_07875</name>
</gene>